<evidence type="ECO:0000256" key="12">
    <source>
        <dbReference type="ARBA" id="ARBA00030212"/>
    </source>
</evidence>
<organism evidence="15 16">
    <name type="scientific">Ignelater luminosus</name>
    <name type="common">Cucubano</name>
    <name type="synonym">Pyrophorus luminosus</name>
    <dbReference type="NCBI Taxonomy" id="2038154"/>
    <lineage>
        <taxon>Eukaryota</taxon>
        <taxon>Metazoa</taxon>
        <taxon>Ecdysozoa</taxon>
        <taxon>Arthropoda</taxon>
        <taxon>Hexapoda</taxon>
        <taxon>Insecta</taxon>
        <taxon>Pterygota</taxon>
        <taxon>Neoptera</taxon>
        <taxon>Endopterygota</taxon>
        <taxon>Coleoptera</taxon>
        <taxon>Polyphaga</taxon>
        <taxon>Elateriformia</taxon>
        <taxon>Elateroidea</taxon>
        <taxon>Elateridae</taxon>
        <taxon>Agrypninae</taxon>
        <taxon>Pyrophorini</taxon>
        <taxon>Ignelater</taxon>
    </lineage>
</organism>
<evidence type="ECO:0000256" key="6">
    <source>
        <dbReference type="ARBA" id="ARBA00022692"/>
    </source>
</evidence>
<evidence type="ECO:0000256" key="13">
    <source>
        <dbReference type="ARBA" id="ARBA00030987"/>
    </source>
</evidence>
<dbReference type="GO" id="GO:0005743">
    <property type="term" value="C:mitochondrial inner membrane"/>
    <property type="evidence" value="ECO:0007669"/>
    <property type="project" value="UniProtKB-SubCell"/>
</dbReference>
<evidence type="ECO:0000256" key="1">
    <source>
        <dbReference type="ARBA" id="ARBA00004434"/>
    </source>
</evidence>
<name>A0A8K0DI79_IGNLU</name>
<gene>
    <name evidence="15" type="ORF">ILUMI_05155</name>
</gene>
<dbReference type="PANTHER" id="PTHR15469">
    <property type="entry name" value="NADH-UBIQUINONE OXIDOREDUCTASE B15 SUBUNIT"/>
    <property type="match status" value="1"/>
</dbReference>
<dbReference type="OrthoDB" id="5818798at2759"/>
<evidence type="ECO:0000256" key="2">
    <source>
        <dbReference type="ARBA" id="ARBA00007260"/>
    </source>
</evidence>
<evidence type="ECO:0000256" key="5">
    <source>
        <dbReference type="ARBA" id="ARBA00022660"/>
    </source>
</evidence>
<keyword evidence="9 14" id="KW-1133">Transmembrane helix</keyword>
<evidence type="ECO:0000256" key="8">
    <source>
        <dbReference type="ARBA" id="ARBA00022982"/>
    </source>
</evidence>
<keyword evidence="7" id="KW-0999">Mitochondrion inner membrane</keyword>
<proteinExistence type="inferred from homology"/>
<evidence type="ECO:0000256" key="3">
    <source>
        <dbReference type="ARBA" id="ARBA00018681"/>
    </source>
</evidence>
<evidence type="ECO:0000256" key="11">
    <source>
        <dbReference type="ARBA" id="ARBA00023136"/>
    </source>
</evidence>
<reference evidence="15" key="1">
    <citation type="submission" date="2019-08" db="EMBL/GenBank/DDBJ databases">
        <title>The genome of the North American firefly Photinus pyralis.</title>
        <authorList>
            <consortium name="Photinus pyralis genome working group"/>
            <person name="Fallon T.R."/>
            <person name="Sander Lower S.E."/>
            <person name="Weng J.-K."/>
        </authorList>
    </citation>
    <scope>NUCLEOTIDE SEQUENCE</scope>
    <source>
        <strain evidence="15">TRF0915ILg1</strain>
        <tissue evidence="15">Whole body</tissue>
    </source>
</reference>
<keyword evidence="11 14" id="KW-0472">Membrane</keyword>
<keyword evidence="10" id="KW-0496">Mitochondrion</keyword>
<evidence type="ECO:0000256" key="9">
    <source>
        <dbReference type="ARBA" id="ARBA00022989"/>
    </source>
</evidence>
<comment type="caution">
    <text evidence="15">The sequence shown here is derived from an EMBL/GenBank/DDBJ whole genome shotgun (WGS) entry which is preliminary data.</text>
</comment>
<keyword evidence="16" id="KW-1185">Reference proteome</keyword>
<keyword evidence="6 14" id="KW-0812">Transmembrane</keyword>
<keyword evidence="5" id="KW-0679">Respiratory chain</keyword>
<comment type="similarity">
    <text evidence="2">Belongs to the complex I NDUFB4 subunit family.</text>
</comment>
<protein>
    <recommendedName>
        <fullName evidence="3">NADH dehydrogenase [ubiquinone] 1 beta subcomplex subunit 4</fullName>
    </recommendedName>
    <alternativeName>
        <fullName evidence="12">Complex I-B15</fullName>
    </alternativeName>
    <alternativeName>
        <fullName evidence="13">NADH-ubiquinone oxidoreductase B15 subunit</fullName>
    </alternativeName>
</protein>
<accession>A0A8K0DI79</accession>
<comment type="subcellular location">
    <subcellularLocation>
        <location evidence="1">Mitochondrion inner membrane</location>
        <topology evidence="1">Single-pass membrane protein</topology>
    </subcellularLocation>
</comment>
<evidence type="ECO:0000256" key="10">
    <source>
        <dbReference type="ARBA" id="ARBA00023128"/>
    </source>
</evidence>
<evidence type="ECO:0000256" key="7">
    <source>
        <dbReference type="ARBA" id="ARBA00022792"/>
    </source>
</evidence>
<sequence>MVDCSDCGLLCDIENRKKLEARARRRAVLREEFLKLSTDPRRHAAGEGGAVFDAGIQRFTAMKINTYEHFKPTFRNVRIGLLAMVVPMAIYGYFMKYERDCKEHQYRTGQVAYKDRLFKFC</sequence>
<dbReference type="InterPro" id="IPR009866">
    <property type="entry name" value="NADH_UbQ_OxRdtase_NDUFB4_su"/>
</dbReference>
<evidence type="ECO:0000256" key="14">
    <source>
        <dbReference type="SAM" id="Phobius"/>
    </source>
</evidence>
<dbReference type="PANTHER" id="PTHR15469:SF0">
    <property type="entry name" value="NADH DEHYDROGENASE [UBIQUINONE] 1 BETA SUBCOMPLEX SUBUNIT 4"/>
    <property type="match status" value="1"/>
</dbReference>
<dbReference type="Pfam" id="PF07225">
    <property type="entry name" value="NDUF_B4"/>
    <property type="match status" value="1"/>
</dbReference>
<evidence type="ECO:0000256" key="4">
    <source>
        <dbReference type="ARBA" id="ARBA00022448"/>
    </source>
</evidence>
<keyword evidence="8" id="KW-0249">Electron transport</keyword>
<evidence type="ECO:0000313" key="15">
    <source>
        <dbReference type="EMBL" id="KAF2901015.1"/>
    </source>
</evidence>
<dbReference type="AlphaFoldDB" id="A0A8K0DI79"/>
<feature type="transmembrane region" description="Helical" evidence="14">
    <location>
        <begin position="77"/>
        <end position="94"/>
    </location>
</feature>
<dbReference type="EMBL" id="VTPC01001902">
    <property type="protein sequence ID" value="KAF2901015.1"/>
    <property type="molecule type" value="Genomic_DNA"/>
</dbReference>
<keyword evidence="4" id="KW-0813">Transport</keyword>
<evidence type="ECO:0000313" key="16">
    <source>
        <dbReference type="Proteomes" id="UP000801492"/>
    </source>
</evidence>
<dbReference type="Proteomes" id="UP000801492">
    <property type="component" value="Unassembled WGS sequence"/>
</dbReference>